<comment type="caution">
    <text evidence="2">The sequence shown here is derived from an EMBL/GenBank/DDBJ whole genome shotgun (WGS) entry which is preliminary data.</text>
</comment>
<dbReference type="EMBL" id="JAHUZN010000013">
    <property type="protein sequence ID" value="KAG8473860.1"/>
    <property type="molecule type" value="Genomic_DNA"/>
</dbReference>
<dbReference type="InterPro" id="IPR055281">
    <property type="entry name" value="GIR1-2/SIED1"/>
</dbReference>
<dbReference type="OrthoDB" id="1464951at2759"/>
<keyword evidence="3" id="KW-1185">Reference proteome</keyword>
<evidence type="ECO:0000313" key="3">
    <source>
        <dbReference type="Proteomes" id="UP000701853"/>
    </source>
</evidence>
<accession>A0A8J5Y8Z2</accession>
<feature type="domain" description="GIR1-like zinc ribbon" evidence="1">
    <location>
        <begin position="129"/>
        <end position="163"/>
    </location>
</feature>
<reference evidence="2 3" key="1">
    <citation type="journal article" date="2021" name="bioRxiv">
        <title>The Gossypium anomalum genome as a resource for cotton improvement and evolutionary analysis of hybrid incompatibility.</title>
        <authorList>
            <person name="Grover C.E."/>
            <person name="Yuan D."/>
            <person name="Arick M.A."/>
            <person name="Miller E.R."/>
            <person name="Hu G."/>
            <person name="Peterson D.G."/>
            <person name="Wendel J.F."/>
            <person name="Udall J.A."/>
        </authorList>
    </citation>
    <scope>NUCLEOTIDE SEQUENCE [LARGE SCALE GENOMIC DNA]</scope>
    <source>
        <strain evidence="2">JFW-Udall</strain>
        <tissue evidence="2">Leaf</tissue>
    </source>
</reference>
<feature type="domain" description="GIR1-like zinc ribbon" evidence="1">
    <location>
        <begin position="348"/>
        <end position="382"/>
    </location>
</feature>
<evidence type="ECO:0000259" key="1">
    <source>
        <dbReference type="Pfam" id="PF24747"/>
    </source>
</evidence>
<organism evidence="2 3">
    <name type="scientific">Gossypium anomalum</name>
    <dbReference type="NCBI Taxonomy" id="47600"/>
    <lineage>
        <taxon>Eukaryota</taxon>
        <taxon>Viridiplantae</taxon>
        <taxon>Streptophyta</taxon>
        <taxon>Embryophyta</taxon>
        <taxon>Tracheophyta</taxon>
        <taxon>Spermatophyta</taxon>
        <taxon>Magnoliopsida</taxon>
        <taxon>eudicotyledons</taxon>
        <taxon>Gunneridae</taxon>
        <taxon>Pentapetalae</taxon>
        <taxon>rosids</taxon>
        <taxon>malvids</taxon>
        <taxon>Malvales</taxon>
        <taxon>Malvaceae</taxon>
        <taxon>Malvoideae</taxon>
        <taxon>Gossypium</taxon>
    </lineage>
</organism>
<dbReference type="AlphaFoldDB" id="A0A8J5Y8Z2"/>
<dbReference type="PANTHER" id="PTHR33177:SF77">
    <property type="entry name" value="LITAF DOMAIN-CONTAINING PROTEIN"/>
    <property type="match status" value="1"/>
</dbReference>
<dbReference type="PANTHER" id="PTHR33177">
    <property type="entry name" value="PUTATIVE-RELATED"/>
    <property type="match status" value="1"/>
</dbReference>
<dbReference type="InterPro" id="IPR056440">
    <property type="entry name" value="Zn-ribbon_GIR1"/>
</dbReference>
<protein>
    <recommendedName>
        <fullName evidence="1">GIR1-like zinc ribbon domain-containing protein</fullName>
    </recommendedName>
</protein>
<gene>
    <name evidence="2" type="ORF">CXB51_035879</name>
</gene>
<proteinExistence type="predicted"/>
<name>A0A8J5Y8Z2_9ROSI</name>
<dbReference type="Proteomes" id="UP000701853">
    <property type="component" value="Chromosome 13"/>
</dbReference>
<sequence>MASKIPKIKQESPMDDVRFSNTSLISSATVTMKNCSNINQSAKHDEEYRQGVARKISLTETVGEEKGKIIDLNSELISIGLPPKDPLSTNRCPEISSASLSEMSHMLLNQQDFSGEEIEFNFPMAEGPSLVVMACTRCLMYVMACEVNPKCANCKTSDHLLDIFRDPPQNIVKEMLGRQKKKGKSIDLNSELTPIGLPLKDPLSINRCPEISSASLSETSHMLLNQQDSSGDEIEFSYSRAEGPSLVVMACTRLMYVMACEINPKLGFDLKFNDHSPDTLGGKKQESPMDDVRSSNTSLISSATVTMNNCSNINQCAKNNEEYRQGDARKISLTETVKEENKKKQGSSLTVMACTRCLMYVMACEINPKCANCKTSDHLLDLFRDLPQSS</sequence>
<dbReference type="Pfam" id="PF24747">
    <property type="entry name" value="Zn-ribbon_GIR1"/>
    <property type="match status" value="2"/>
</dbReference>
<evidence type="ECO:0000313" key="2">
    <source>
        <dbReference type="EMBL" id="KAG8473860.1"/>
    </source>
</evidence>